<dbReference type="Pfam" id="PF00648">
    <property type="entry name" value="Peptidase_C2"/>
    <property type="match status" value="1"/>
</dbReference>
<dbReference type="OrthoDB" id="167576at2759"/>
<evidence type="ECO:0000313" key="7">
    <source>
        <dbReference type="EMBL" id="KAF2666989.1"/>
    </source>
</evidence>
<dbReference type="InterPro" id="IPR036213">
    <property type="entry name" value="Calpain_III_sf"/>
</dbReference>
<dbReference type="SUPFAM" id="SSF54001">
    <property type="entry name" value="Cysteine proteinases"/>
    <property type="match status" value="1"/>
</dbReference>
<gene>
    <name evidence="7" type="ORF">BT63DRAFT_326184</name>
</gene>
<evidence type="ECO:0000259" key="6">
    <source>
        <dbReference type="PROSITE" id="PS50203"/>
    </source>
</evidence>
<dbReference type="Pfam" id="PF25435">
    <property type="entry name" value="PalB_C"/>
    <property type="match status" value="1"/>
</dbReference>
<evidence type="ECO:0000256" key="3">
    <source>
        <dbReference type="ARBA" id="ARBA00022801"/>
    </source>
</evidence>
<sequence>MSPNGRYLFRFNFNGCRRAVEIDDSLPVSKTKRMLHIIDRNNPTLLWPALIEKAYLKVRGGYDFPGSNSNTDLWIITGWIPEIVFLQQASPDNLWKRMKGSFEEGNLLMTTGTGKMSPEVEAELGLVSQHNYAILDLREENGREMVLIKNPWCEETLWDSEDLASKDKNGNFTPKPRARPLSKLPPAGNHVAPGTFWMTLNDMFHNFEFIYLNWNPAMFRYRQDIHFQWDMATASRATNTLARNPQFSLTVENGGPVWLLLCRHLTMDARCTVDEEADKPTKKLSDDSKEASAFESLISEVAASTGSSEYDGHINLYVFDNDGKRVYNEAGAMEQGRFVDSMQTLLRMQTPKGKSPRYTVVVGEQNLPATMETFSLSAFALDPIKISHVTNTYSCSHMELGEWNMWNAGGSTTSPSFSINPQWSVEVHQPTAMALLLECYTPERNVNVKLCYGGGKRLYLVKNQDIILDSKEYRKGSSFVQSRVMVEPGKYTIVASTFEAKQYGRFKLSIETNTDVKVKVIPAEDFCKATLRLPTAVFRGSVTKLAIKLDPLRGAAITAIFKYSSSYIPPVNQSSTSDLMDDPLTENLPLRSPMRISLMHGRGDAARVLGKSYDGQFSDETIMGLRVFDVPIYRELSRKGDMFLVAERLGQTVDGSEERYEASLLIADADKTAVRPGNWEVWED</sequence>
<evidence type="ECO:0000256" key="5">
    <source>
        <dbReference type="PROSITE-ProRule" id="PRU00239"/>
    </source>
</evidence>
<comment type="caution">
    <text evidence="5">Lacks conserved residue(s) required for the propagation of feature annotation.</text>
</comment>
<evidence type="ECO:0000256" key="4">
    <source>
        <dbReference type="ARBA" id="ARBA00022807"/>
    </source>
</evidence>
<dbReference type="SMART" id="SM00720">
    <property type="entry name" value="calpain_III"/>
    <property type="match status" value="1"/>
</dbReference>
<dbReference type="InterPro" id="IPR001300">
    <property type="entry name" value="Peptidase_C2_calpain_cat"/>
</dbReference>
<keyword evidence="2" id="KW-0645">Protease</keyword>
<dbReference type="InterPro" id="IPR022683">
    <property type="entry name" value="Calpain_III"/>
</dbReference>
<keyword evidence="4" id="KW-0788">Thiol protease</keyword>
<keyword evidence="8" id="KW-1185">Reference proteome</keyword>
<evidence type="ECO:0000313" key="8">
    <source>
        <dbReference type="Proteomes" id="UP000799302"/>
    </source>
</evidence>
<dbReference type="EMBL" id="MU004238">
    <property type="protein sequence ID" value="KAF2666989.1"/>
    <property type="molecule type" value="Genomic_DNA"/>
</dbReference>
<dbReference type="Proteomes" id="UP000799302">
    <property type="component" value="Unassembled WGS sequence"/>
</dbReference>
<protein>
    <submittedName>
        <fullName evidence="7">Cysteine proteinase</fullName>
    </submittedName>
</protein>
<name>A0A6A6U3W5_9PEZI</name>
<reference evidence="7" key="1">
    <citation type="journal article" date="2020" name="Stud. Mycol.">
        <title>101 Dothideomycetes genomes: a test case for predicting lifestyles and emergence of pathogens.</title>
        <authorList>
            <person name="Haridas S."/>
            <person name="Albert R."/>
            <person name="Binder M."/>
            <person name="Bloem J."/>
            <person name="Labutti K."/>
            <person name="Salamov A."/>
            <person name="Andreopoulos B."/>
            <person name="Baker S."/>
            <person name="Barry K."/>
            <person name="Bills G."/>
            <person name="Bluhm B."/>
            <person name="Cannon C."/>
            <person name="Castanera R."/>
            <person name="Culley D."/>
            <person name="Daum C."/>
            <person name="Ezra D."/>
            <person name="Gonzalez J."/>
            <person name="Henrissat B."/>
            <person name="Kuo A."/>
            <person name="Liang C."/>
            <person name="Lipzen A."/>
            <person name="Lutzoni F."/>
            <person name="Magnuson J."/>
            <person name="Mondo S."/>
            <person name="Nolan M."/>
            <person name="Ohm R."/>
            <person name="Pangilinan J."/>
            <person name="Park H.-J."/>
            <person name="Ramirez L."/>
            <person name="Alfaro M."/>
            <person name="Sun H."/>
            <person name="Tritt A."/>
            <person name="Yoshinaga Y."/>
            <person name="Zwiers L.-H."/>
            <person name="Turgeon B."/>
            <person name="Goodwin S."/>
            <person name="Spatafora J."/>
            <person name="Crous P."/>
            <person name="Grigoriev I."/>
        </authorList>
    </citation>
    <scope>NUCLEOTIDE SEQUENCE</scope>
    <source>
        <strain evidence="7">CBS 115976</strain>
    </source>
</reference>
<comment type="similarity">
    <text evidence="1">Belongs to the peptidase C2 family. PalB/RIM13 subfamily.</text>
</comment>
<feature type="domain" description="Calpain catalytic" evidence="6">
    <location>
        <begin position="1"/>
        <end position="216"/>
    </location>
</feature>
<dbReference type="AlphaFoldDB" id="A0A6A6U3W5"/>
<dbReference type="GO" id="GO:0006508">
    <property type="term" value="P:proteolysis"/>
    <property type="evidence" value="ECO:0007669"/>
    <property type="project" value="UniProtKB-KW"/>
</dbReference>
<dbReference type="InterPro" id="IPR038765">
    <property type="entry name" value="Papain-like_cys_pep_sf"/>
</dbReference>
<dbReference type="Gene3D" id="3.90.70.10">
    <property type="entry name" value="Cysteine proteinases"/>
    <property type="match status" value="1"/>
</dbReference>
<proteinExistence type="inferred from homology"/>
<accession>A0A6A6U3W5</accession>
<dbReference type="SUPFAM" id="SSF49758">
    <property type="entry name" value="Calpain large subunit, middle domain (domain III)"/>
    <property type="match status" value="2"/>
</dbReference>
<dbReference type="Gene3D" id="2.60.120.380">
    <property type="match status" value="1"/>
</dbReference>
<organism evidence="7 8">
    <name type="scientific">Microthyrium microscopicum</name>
    <dbReference type="NCBI Taxonomy" id="703497"/>
    <lineage>
        <taxon>Eukaryota</taxon>
        <taxon>Fungi</taxon>
        <taxon>Dikarya</taxon>
        <taxon>Ascomycota</taxon>
        <taxon>Pezizomycotina</taxon>
        <taxon>Dothideomycetes</taxon>
        <taxon>Dothideomycetes incertae sedis</taxon>
        <taxon>Microthyriales</taxon>
        <taxon>Microthyriaceae</taxon>
        <taxon>Microthyrium</taxon>
    </lineage>
</organism>
<dbReference type="PANTHER" id="PTHR46143">
    <property type="entry name" value="CALPAIN-7"/>
    <property type="match status" value="1"/>
</dbReference>
<dbReference type="GO" id="GO:0004198">
    <property type="term" value="F:calcium-dependent cysteine-type endopeptidase activity"/>
    <property type="evidence" value="ECO:0007669"/>
    <property type="project" value="InterPro"/>
</dbReference>
<evidence type="ECO:0000256" key="2">
    <source>
        <dbReference type="ARBA" id="ARBA00022670"/>
    </source>
</evidence>
<dbReference type="PANTHER" id="PTHR46143:SF1">
    <property type="entry name" value="CALPAIN-7"/>
    <property type="match status" value="1"/>
</dbReference>
<dbReference type="InterPro" id="IPR051297">
    <property type="entry name" value="PalB/RIM13"/>
</dbReference>
<dbReference type="PROSITE" id="PS50203">
    <property type="entry name" value="CALPAIN_CAT"/>
    <property type="match status" value="1"/>
</dbReference>
<keyword evidence="3" id="KW-0378">Hydrolase</keyword>
<dbReference type="SMART" id="SM00230">
    <property type="entry name" value="CysPc"/>
    <property type="match status" value="1"/>
</dbReference>
<evidence type="ECO:0000256" key="1">
    <source>
        <dbReference type="ARBA" id="ARBA00010193"/>
    </source>
</evidence>